<dbReference type="InterPro" id="IPR036986">
    <property type="entry name" value="S4_RNA-bd_sf"/>
</dbReference>
<accession>A0ABW5DKU1</accession>
<dbReference type="GO" id="GO:0016853">
    <property type="term" value="F:isomerase activity"/>
    <property type="evidence" value="ECO:0007669"/>
    <property type="project" value="UniProtKB-KW"/>
</dbReference>
<dbReference type="NCBIfam" id="TIGR00093">
    <property type="entry name" value="pseudouridine synthase"/>
    <property type="match status" value="1"/>
</dbReference>
<protein>
    <recommendedName>
        <fullName evidence="6">Pseudouridine synthase</fullName>
        <ecNumber evidence="6">5.4.99.-</ecNumber>
    </recommendedName>
</protein>
<feature type="compositionally biased region" description="Low complexity" evidence="7">
    <location>
        <begin position="322"/>
        <end position="339"/>
    </location>
</feature>
<dbReference type="SUPFAM" id="SSF55120">
    <property type="entry name" value="Pseudouridine synthase"/>
    <property type="match status" value="1"/>
</dbReference>
<dbReference type="SMART" id="SM00363">
    <property type="entry name" value="S4"/>
    <property type="match status" value="1"/>
</dbReference>
<dbReference type="InterPro" id="IPR002942">
    <property type="entry name" value="S4_RNA-bd"/>
</dbReference>
<evidence type="ECO:0000259" key="8">
    <source>
        <dbReference type="SMART" id="SM00363"/>
    </source>
</evidence>
<sequence length="352" mass="37944">MSDNEAKGERIAKRIARAGICSRRNAEKWILDGRISVDGQKLTSAAFLVTDKSVITVDGKPLPVTEPTRLWRYHKRSGLVTSHKDEKGRETLFDKLPADMPRVVSVGRLDLASEGLILLTNDGELARKLELPSNAWTRRYRVRVHGSPDPGQIEQLAKGITVEGIKYGPIIATIDRLQGSNSWLTVALNEGKNREIRRVMEHLGLPVNRLIRVAYGPFQLGYLAEGQVEEVPARVLRDQLKAGDAPAVDKGGVARAGLVKRGEKMPPKDDGEMPRKKLVSAAKRAGSTAEKPRKGATGSYAERAARAEAGAKPSSGRPSQTGKRPAPAGKPASAGGRPPAGRPPAGKPRGRG</sequence>
<evidence type="ECO:0000256" key="7">
    <source>
        <dbReference type="SAM" id="MobiDB-lite"/>
    </source>
</evidence>
<evidence type="ECO:0000256" key="5">
    <source>
        <dbReference type="PROSITE-ProRule" id="PRU00182"/>
    </source>
</evidence>
<keyword evidence="4 6" id="KW-0413">Isomerase</keyword>
<evidence type="ECO:0000256" key="2">
    <source>
        <dbReference type="ARBA" id="ARBA00008348"/>
    </source>
</evidence>
<dbReference type="Gene3D" id="3.10.290.10">
    <property type="entry name" value="RNA-binding S4 domain"/>
    <property type="match status" value="1"/>
</dbReference>
<organism evidence="9 10">
    <name type="scientific">Lacibacterium aquatile</name>
    <dbReference type="NCBI Taxonomy" id="1168082"/>
    <lineage>
        <taxon>Bacteria</taxon>
        <taxon>Pseudomonadati</taxon>
        <taxon>Pseudomonadota</taxon>
        <taxon>Alphaproteobacteria</taxon>
        <taxon>Rhodospirillales</taxon>
        <taxon>Rhodospirillaceae</taxon>
    </lineage>
</organism>
<proteinExistence type="inferred from homology"/>
<dbReference type="InterPro" id="IPR000748">
    <property type="entry name" value="PsdUridine_synth_RsuA/RluB/E/F"/>
</dbReference>
<evidence type="ECO:0000313" key="9">
    <source>
        <dbReference type="EMBL" id="MFD2261737.1"/>
    </source>
</evidence>
<dbReference type="InterPro" id="IPR018496">
    <property type="entry name" value="PsdUridine_synth_RsuA/RluB_CS"/>
</dbReference>
<dbReference type="Pfam" id="PF01479">
    <property type="entry name" value="S4"/>
    <property type="match status" value="1"/>
</dbReference>
<dbReference type="Gene3D" id="3.30.70.580">
    <property type="entry name" value="Pseudouridine synthase I, catalytic domain, N-terminal subdomain"/>
    <property type="match status" value="1"/>
</dbReference>
<dbReference type="InterPro" id="IPR020094">
    <property type="entry name" value="TruA/RsuA/RluB/E/F_N"/>
</dbReference>
<dbReference type="PROSITE" id="PS50889">
    <property type="entry name" value="S4"/>
    <property type="match status" value="1"/>
</dbReference>
<dbReference type="PANTHER" id="PTHR47683">
    <property type="entry name" value="PSEUDOURIDINE SYNTHASE FAMILY PROTEIN-RELATED"/>
    <property type="match status" value="1"/>
</dbReference>
<dbReference type="PROSITE" id="PS01149">
    <property type="entry name" value="PSI_RSU"/>
    <property type="match status" value="1"/>
</dbReference>
<feature type="region of interest" description="Disordered" evidence="7">
    <location>
        <begin position="256"/>
        <end position="352"/>
    </location>
</feature>
<evidence type="ECO:0000256" key="6">
    <source>
        <dbReference type="RuleBase" id="RU003887"/>
    </source>
</evidence>
<dbReference type="InterPro" id="IPR006145">
    <property type="entry name" value="PsdUridine_synth_RsuA/RluA"/>
</dbReference>
<evidence type="ECO:0000256" key="4">
    <source>
        <dbReference type="ARBA" id="ARBA00023235"/>
    </source>
</evidence>
<dbReference type="EC" id="5.4.99.-" evidence="6"/>
<comment type="catalytic activity">
    <reaction evidence="1">
        <text>a uridine in RNA = a pseudouridine in RNA</text>
        <dbReference type="Rhea" id="RHEA:48348"/>
        <dbReference type="Rhea" id="RHEA-COMP:12068"/>
        <dbReference type="Rhea" id="RHEA-COMP:12069"/>
        <dbReference type="ChEBI" id="CHEBI:65314"/>
        <dbReference type="ChEBI" id="CHEBI:65315"/>
    </reaction>
</comment>
<dbReference type="CDD" id="cd00165">
    <property type="entry name" value="S4"/>
    <property type="match status" value="1"/>
</dbReference>
<keyword evidence="3 5" id="KW-0694">RNA-binding</keyword>
<evidence type="ECO:0000313" key="10">
    <source>
        <dbReference type="Proteomes" id="UP001597295"/>
    </source>
</evidence>
<dbReference type="SUPFAM" id="SSF55174">
    <property type="entry name" value="Alpha-L RNA-binding motif"/>
    <property type="match status" value="1"/>
</dbReference>
<dbReference type="Gene3D" id="3.30.70.1560">
    <property type="entry name" value="Alpha-L RNA-binding motif"/>
    <property type="match status" value="1"/>
</dbReference>
<dbReference type="InterPro" id="IPR042092">
    <property type="entry name" value="PsdUridine_s_RsuA/RluB/E/F_cat"/>
</dbReference>
<reference evidence="10" key="1">
    <citation type="journal article" date="2019" name="Int. J. Syst. Evol. Microbiol.">
        <title>The Global Catalogue of Microorganisms (GCM) 10K type strain sequencing project: providing services to taxonomists for standard genome sequencing and annotation.</title>
        <authorList>
            <consortium name="The Broad Institute Genomics Platform"/>
            <consortium name="The Broad Institute Genome Sequencing Center for Infectious Disease"/>
            <person name="Wu L."/>
            <person name="Ma J."/>
        </authorList>
    </citation>
    <scope>NUCLEOTIDE SEQUENCE [LARGE SCALE GENOMIC DNA]</scope>
    <source>
        <strain evidence="10">CGMCC 1.19062</strain>
    </source>
</reference>
<feature type="domain" description="RNA-binding S4" evidence="8">
    <location>
        <begin position="9"/>
        <end position="70"/>
    </location>
</feature>
<feature type="compositionally biased region" description="Basic and acidic residues" evidence="7">
    <location>
        <begin position="260"/>
        <end position="275"/>
    </location>
</feature>
<dbReference type="EMBL" id="JBHUIP010000003">
    <property type="protein sequence ID" value="MFD2261737.1"/>
    <property type="molecule type" value="Genomic_DNA"/>
</dbReference>
<name>A0ABW5DKU1_9PROT</name>
<gene>
    <name evidence="9" type="ORF">ACFSM5_02480</name>
</gene>
<dbReference type="Pfam" id="PF00849">
    <property type="entry name" value="PseudoU_synth_2"/>
    <property type="match status" value="1"/>
</dbReference>
<comment type="caution">
    <text evidence="9">The sequence shown here is derived from an EMBL/GenBank/DDBJ whole genome shotgun (WGS) entry which is preliminary data.</text>
</comment>
<dbReference type="InterPro" id="IPR050343">
    <property type="entry name" value="RsuA_PseudoU_synthase"/>
</dbReference>
<dbReference type="InterPro" id="IPR020103">
    <property type="entry name" value="PsdUridine_synth_cat_dom_sf"/>
</dbReference>
<keyword evidence="10" id="KW-1185">Reference proteome</keyword>
<evidence type="ECO:0000256" key="3">
    <source>
        <dbReference type="ARBA" id="ARBA00022884"/>
    </source>
</evidence>
<evidence type="ECO:0000256" key="1">
    <source>
        <dbReference type="ARBA" id="ARBA00000073"/>
    </source>
</evidence>
<comment type="similarity">
    <text evidence="2 6">Belongs to the pseudouridine synthase RsuA family.</text>
</comment>
<dbReference type="RefSeq" id="WP_379874653.1">
    <property type="nucleotide sequence ID" value="NZ_JBHUIP010000003.1"/>
</dbReference>
<dbReference type="PANTHER" id="PTHR47683:SF3">
    <property type="entry name" value="RIBOSOMAL LARGE SUBUNIT PSEUDOURIDINE SYNTHASE B"/>
    <property type="match status" value="1"/>
</dbReference>
<dbReference type="Proteomes" id="UP001597295">
    <property type="component" value="Unassembled WGS sequence"/>
</dbReference>